<protein>
    <submittedName>
        <fullName evidence="1">DUF2971 domain-containing protein</fullName>
    </submittedName>
</protein>
<gene>
    <name evidence="1" type="ORF">MP3633_0637</name>
</gene>
<dbReference type="Proteomes" id="UP000509371">
    <property type="component" value="Chromosome"/>
</dbReference>
<proteinExistence type="predicted"/>
<sequence>MLYHYTSLEGLLGILNSQSIWASHCEFLNDSSEFHHALSFAKNHSAKIYMGDDYLSAFGWGMRHALERMNKQDIYVSSFSEKPDLLSQWRGYCPQGAGICIGFDKKLIEKYCSEKGYKLSRCLYDHEEQRNHISEMVKSCLQKFPEAKVSRADYDNLDSKGQVNHVIDYQRYALEGQGKPEADAALSEFCNYINECAPIMKDYGFHEEAEWRVVARNPIDEIYHRTAHSHLVPYIKIPVIKHDVNTIKKIIVGPNPSARRCISSIRSLLKSHSLEEVEIANSSIPFSSW</sequence>
<reference evidence="1 2" key="1">
    <citation type="submission" date="2020-06" db="EMBL/GenBank/DDBJ databases">
        <authorList>
            <person name="Voronona O.L."/>
            <person name="Aksenova E.I."/>
            <person name="Kunda M.S."/>
            <person name="Semenov A.N."/>
            <person name="Ryzhova N."/>
        </authorList>
    </citation>
    <scope>NUCLEOTIDE SEQUENCE [LARGE SCALE GENOMIC DNA]</scope>
    <source>
        <strain evidence="1 2">MPKMM3633</strain>
    </source>
</reference>
<dbReference type="Pfam" id="PF11185">
    <property type="entry name" value="DUF2971"/>
    <property type="match status" value="1"/>
</dbReference>
<evidence type="ECO:0000313" key="1">
    <source>
        <dbReference type="EMBL" id="QKK79373.1"/>
    </source>
</evidence>
<name>A0A859CT21_9GAMM</name>
<dbReference type="InterPro" id="IPR021352">
    <property type="entry name" value="DUF2971"/>
</dbReference>
<organism evidence="1 2">
    <name type="scientific">Marinomonas primoryensis</name>
    <dbReference type="NCBI Taxonomy" id="178399"/>
    <lineage>
        <taxon>Bacteria</taxon>
        <taxon>Pseudomonadati</taxon>
        <taxon>Pseudomonadota</taxon>
        <taxon>Gammaproteobacteria</taxon>
        <taxon>Oceanospirillales</taxon>
        <taxon>Oceanospirillaceae</taxon>
        <taxon>Marinomonas</taxon>
    </lineage>
</organism>
<evidence type="ECO:0000313" key="2">
    <source>
        <dbReference type="Proteomes" id="UP000509371"/>
    </source>
</evidence>
<dbReference type="EMBL" id="CP054301">
    <property type="protein sequence ID" value="QKK79373.1"/>
    <property type="molecule type" value="Genomic_DNA"/>
</dbReference>
<dbReference type="KEGG" id="mpri:MP3633_0637"/>
<accession>A0A859CT21</accession>
<dbReference type="AlphaFoldDB" id="A0A859CT21"/>